<dbReference type="AlphaFoldDB" id="A0A9P8TLI4"/>
<proteinExistence type="predicted"/>
<evidence type="ECO:0000313" key="1">
    <source>
        <dbReference type="EMBL" id="KAH3683120.1"/>
    </source>
</evidence>
<dbReference type="EMBL" id="JAEUBG010003223">
    <property type="protein sequence ID" value="KAH3683120.1"/>
    <property type="molecule type" value="Genomic_DNA"/>
</dbReference>
<name>A0A9P8TLI4_WICPI</name>
<gene>
    <name evidence="1" type="ORF">WICPIJ_005903</name>
</gene>
<dbReference type="Proteomes" id="UP000774326">
    <property type="component" value="Unassembled WGS sequence"/>
</dbReference>
<accession>A0A9P8TLI4</accession>
<evidence type="ECO:0000313" key="2">
    <source>
        <dbReference type="Proteomes" id="UP000774326"/>
    </source>
</evidence>
<reference evidence="1" key="2">
    <citation type="submission" date="2021-01" db="EMBL/GenBank/DDBJ databases">
        <authorList>
            <person name="Schikora-Tamarit M.A."/>
        </authorList>
    </citation>
    <scope>NUCLEOTIDE SEQUENCE</scope>
    <source>
        <strain evidence="1">CBS2887</strain>
    </source>
</reference>
<reference evidence="1" key="1">
    <citation type="journal article" date="2021" name="Open Biol.">
        <title>Shared evolutionary footprints suggest mitochondrial oxidative damage underlies multiple complex I losses in fungi.</title>
        <authorList>
            <person name="Schikora-Tamarit M.A."/>
            <person name="Marcet-Houben M."/>
            <person name="Nosek J."/>
            <person name="Gabaldon T."/>
        </authorList>
    </citation>
    <scope>NUCLEOTIDE SEQUENCE</scope>
    <source>
        <strain evidence="1">CBS2887</strain>
    </source>
</reference>
<sequence>MEAGRALGLPSRGIEVNPPDLILLVRECWCCRAGCAGGGAKVTLAFKSETNFESETLGGAGLVGDFFTGEFNT</sequence>
<keyword evidence="2" id="KW-1185">Reference proteome</keyword>
<organism evidence="1 2">
    <name type="scientific">Wickerhamomyces pijperi</name>
    <name type="common">Yeast</name>
    <name type="synonym">Pichia pijperi</name>
    <dbReference type="NCBI Taxonomy" id="599730"/>
    <lineage>
        <taxon>Eukaryota</taxon>
        <taxon>Fungi</taxon>
        <taxon>Dikarya</taxon>
        <taxon>Ascomycota</taxon>
        <taxon>Saccharomycotina</taxon>
        <taxon>Saccharomycetes</taxon>
        <taxon>Phaffomycetales</taxon>
        <taxon>Wickerhamomycetaceae</taxon>
        <taxon>Wickerhamomyces</taxon>
    </lineage>
</organism>
<protein>
    <submittedName>
        <fullName evidence="1">Uncharacterized protein</fullName>
    </submittedName>
</protein>
<comment type="caution">
    <text evidence="1">The sequence shown here is derived from an EMBL/GenBank/DDBJ whole genome shotgun (WGS) entry which is preliminary data.</text>
</comment>